<accession>A0AAN7MLQ5</accession>
<evidence type="ECO:0000313" key="2">
    <source>
        <dbReference type="EMBL" id="KAK4808482.1"/>
    </source>
</evidence>
<keyword evidence="3" id="KW-1185">Reference proteome</keyword>
<evidence type="ECO:0000256" key="1">
    <source>
        <dbReference type="SAM" id="MobiDB-lite"/>
    </source>
</evidence>
<feature type="compositionally biased region" description="Basic and acidic residues" evidence="1">
    <location>
        <begin position="75"/>
        <end position="92"/>
    </location>
</feature>
<organism evidence="2 3">
    <name type="scientific">Mycteria americana</name>
    <name type="common">Wood stork</name>
    <dbReference type="NCBI Taxonomy" id="33587"/>
    <lineage>
        <taxon>Eukaryota</taxon>
        <taxon>Metazoa</taxon>
        <taxon>Chordata</taxon>
        <taxon>Craniata</taxon>
        <taxon>Vertebrata</taxon>
        <taxon>Euteleostomi</taxon>
        <taxon>Archelosauria</taxon>
        <taxon>Archosauria</taxon>
        <taxon>Dinosauria</taxon>
        <taxon>Saurischia</taxon>
        <taxon>Theropoda</taxon>
        <taxon>Coelurosauria</taxon>
        <taxon>Aves</taxon>
        <taxon>Neognathae</taxon>
        <taxon>Neoaves</taxon>
        <taxon>Aequornithes</taxon>
        <taxon>Ciconiiformes</taxon>
        <taxon>Ciconiidae</taxon>
        <taxon>Mycteria</taxon>
    </lineage>
</organism>
<dbReference type="EMBL" id="JAUNZN010000024">
    <property type="protein sequence ID" value="KAK4808482.1"/>
    <property type="molecule type" value="Genomic_DNA"/>
</dbReference>
<name>A0AAN7MLQ5_MYCAM</name>
<evidence type="ECO:0000313" key="3">
    <source>
        <dbReference type="Proteomes" id="UP001333110"/>
    </source>
</evidence>
<gene>
    <name evidence="2" type="ORF">QYF61_005799</name>
</gene>
<sequence>MPSQSPSSDRYPRAKPPSLYTKHDVIWIRDNIGLLLDEVSHVTNRDVDKAEMFKAFFTSVFNTNDGPWNPQSPLLEDHDCGGDKLPADSELV</sequence>
<protein>
    <submittedName>
        <fullName evidence="2">Uncharacterized protein</fullName>
    </submittedName>
</protein>
<proteinExistence type="predicted"/>
<comment type="caution">
    <text evidence="2">The sequence shown here is derived from an EMBL/GenBank/DDBJ whole genome shotgun (WGS) entry which is preliminary data.</text>
</comment>
<feature type="region of interest" description="Disordered" evidence="1">
    <location>
        <begin position="67"/>
        <end position="92"/>
    </location>
</feature>
<dbReference type="Proteomes" id="UP001333110">
    <property type="component" value="Unassembled WGS sequence"/>
</dbReference>
<dbReference type="AlphaFoldDB" id="A0AAN7MLQ5"/>
<reference evidence="2 3" key="1">
    <citation type="journal article" date="2023" name="J. Hered.">
        <title>Chromosome-level genome of the wood stork (Mycteria americana) provides insight into avian chromosome evolution.</title>
        <authorList>
            <person name="Flamio R. Jr."/>
            <person name="Ramstad K.M."/>
        </authorList>
    </citation>
    <scope>NUCLEOTIDE SEQUENCE [LARGE SCALE GENOMIC DNA]</scope>
    <source>
        <strain evidence="2">JAX WOST 10</strain>
    </source>
</reference>